<sequence>MENTKMVILVAMMLMIGNHLTVLVYADNPIRVQHAILNVMNCVLLIHVIF</sequence>
<organism evidence="2">
    <name type="scientific">Brassica oleracea</name>
    <name type="common">Wild cabbage</name>
    <dbReference type="NCBI Taxonomy" id="3712"/>
    <lineage>
        <taxon>Eukaryota</taxon>
        <taxon>Viridiplantae</taxon>
        <taxon>Streptophyta</taxon>
        <taxon>Embryophyta</taxon>
        <taxon>Tracheophyta</taxon>
        <taxon>Spermatophyta</taxon>
        <taxon>Magnoliopsida</taxon>
        <taxon>eudicotyledons</taxon>
        <taxon>Gunneridae</taxon>
        <taxon>Pentapetalae</taxon>
        <taxon>rosids</taxon>
        <taxon>malvids</taxon>
        <taxon>Brassicales</taxon>
        <taxon>Brassicaceae</taxon>
        <taxon>Brassiceae</taxon>
        <taxon>Brassica</taxon>
    </lineage>
</organism>
<protein>
    <submittedName>
        <fullName evidence="2">Uncharacterized protein</fullName>
    </submittedName>
</protein>
<dbReference type="EMBL" id="LR031880">
    <property type="protein sequence ID" value="VDD62130.1"/>
    <property type="molecule type" value="Genomic_DNA"/>
</dbReference>
<dbReference type="AlphaFoldDB" id="A0A3P6GA28"/>
<keyword evidence="1" id="KW-1133">Transmembrane helix</keyword>
<gene>
    <name evidence="2" type="ORF">BOLC6T37583H</name>
</gene>
<keyword evidence="1" id="KW-0812">Transmembrane</keyword>
<evidence type="ECO:0000256" key="1">
    <source>
        <dbReference type="SAM" id="Phobius"/>
    </source>
</evidence>
<accession>A0A3P6GA28</accession>
<name>A0A3P6GA28_BRAOL</name>
<evidence type="ECO:0000313" key="2">
    <source>
        <dbReference type="EMBL" id="VDD62130.1"/>
    </source>
</evidence>
<feature type="transmembrane region" description="Helical" evidence="1">
    <location>
        <begin position="32"/>
        <end position="49"/>
    </location>
</feature>
<reference evidence="2" key="1">
    <citation type="submission" date="2018-11" db="EMBL/GenBank/DDBJ databases">
        <authorList>
            <consortium name="Genoscope - CEA"/>
            <person name="William W."/>
        </authorList>
    </citation>
    <scope>NUCLEOTIDE SEQUENCE</scope>
</reference>
<feature type="transmembrane region" description="Helical" evidence="1">
    <location>
        <begin position="7"/>
        <end position="26"/>
    </location>
</feature>
<keyword evidence="1" id="KW-0472">Membrane</keyword>
<proteinExistence type="predicted"/>